<dbReference type="PROSITE" id="PS00154">
    <property type="entry name" value="ATPASE_E1_E2"/>
    <property type="match status" value="1"/>
</dbReference>
<dbReference type="InterPro" id="IPR018303">
    <property type="entry name" value="ATPase_P-typ_P_site"/>
</dbReference>
<feature type="domain" description="Cation-transporting P-type ATPase N-terminal" evidence="11">
    <location>
        <begin position="4"/>
        <end position="75"/>
    </location>
</feature>
<gene>
    <name evidence="12" type="ORF">B1B_05059</name>
</gene>
<dbReference type="GO" id="GO:0016020">
    <property type="term" value="C:membrane"/>
    <property type="evidence" value="ECO:0007669"/>
    <property type="project" value="UniProtKB-SubCell"/>
</dbReference>
<dbReference type="Pfam" id="PF00690">
    <property type="entry name" value="Cation_ATPase_N"/>
    <property type="match status" value="1"/>
</dbReference>
<accession>T1BBN6</accession>
<comment type="caution">
    <text evidence="12">The sequence shown here is derived from an EMBL/GenBank/DDBJ whole genome shotgun (WGS) entry which is preliminary data.</text>
</comment>
<evidence type="ECO:0000259" key="11">
    <source>
        <dbReference type="SMART" id="SM00831"/>
    </source>
</evidence>
<sequence length="410" mass="44597">MSRDQDSNTADATDFKTDLNNGLSTEDVEKLRKKYGFNEIPEEKENPLLSLGKKFWGTTAWMLEVTAALTFVLKNYLDFYIIAALLVVNAVISFFQEERASGAVNLLKQSLQVKCRVLRNGKWIVEDAKSLVPGDVIRIRSGDLVPADASLVDGYLDVDQSVLTGESISVVRKNGEKVFSGSIIKKGESTAMVIATGPATYFGKTAELVQSAAPKLHINEVVSMVLKWLLAIAITLVAVSLIVWVIRGFNVISILPLLLVLLIAAIPVALPAMFTVSMALGSMDLIKKGILVTRLSSIEDAASMDILCTDKTGTITQNRLTIESVVPLDGYSEDQIVLYGAMASSDANNDAIDSAFLEEYRKRGLPAYSVEKFIPFDPTTRRTESDAVLDGKEVHIMKGAVKTIAALVQS</sequence>
<dbReference type="Gene3D" id="3.40.50.1000">
    <property type="entry name" value="HAD superfamily/HAD-like"/>
    <property type="match status" value="1"/>
</dbReference>
<evidence type="ECO:0000256" key="4">
    <source>
        <dbReference type="ARBA" id="ARBA00022692"/>
    </source>
</evidence>
<dbReference type="InterPro" id="IPR001757">
    <property type="entry name" value="P_typ_ATPase"/>
</dbReference>
<dbReference type="Gene3D" id="1.20.1110.10">
    <property type="entry name" value="Calcium-transporting ATPase, transmembrane domain"/>
    <property type="match status" value="1"/>
</dbReference>
<evidence type="ECO:0000256" key="3">
    <source>
        <dbReference type="ARBA" id="ARBA00022553"/>
    </source>
</evidence>
<dbReference type="GO" id="GO:0005524">
    <property type="term" value="F:ATP binding"/>
    <property type="evidence" value="ECO:0007669"/>
    <property type="project" value="UniProtKB-KW"/>
</dbReference>
<dbReference type="PANTHER" id="PTHR42861">
    <property type="entry name" value="CALCIUM-TRANSPORTING ATPASE"/>
    <property type="match status" value="1"/>
</dbReference>
<keyword evidence="4 10" id="KW-0812">Transmembrane</keyword>
<dbReference type="Gene3D" id="2.70.150.10">
    <property type="entry name" value="Calcium-transporting ATPase, cytoplasmic transduction domain A"/>
    <property type="match status" value="1"/>
</dbReference>
<evidence type="ECO:0000256" key="10">
    <source>
        <dbReference type="SAM" id="Phobius"/>
    </source>
</evidence>
<feature type="transmembrane region" description="Helical" evidence="10">
    <location>
        <begin position="79"/>
        <end position="95"/>
    </location>
</feature>
<keyword evidence="8 10" id="KW-1133">Transmembrane helix</keyword>
<proteinExistence type="inferred from homology"/>
<dbReference type="NCBIfam" id="TIGR01494">
    <property type="entry name" value="ATPase_P-type"/>
    <property type="match status" value="1"/>
</dbReference>
<dbReference type="FunFam" id="2.70.150.10:FF:000042">
    <property type="entry name" value="Plasma membrane ATPase"/>
    <property type="match status" value="1"/>
</dbReference>
<dbReference type="InterPro" id="IPR008250">
    <property type="entry name" value="ATPase_P-typ_transduc_dom_A_sf"/>
</dbReference>
<evidence type="ECO:0000256" key="9">
    <source>
        <dbReference type="ARBA" id="ARBA00023136"/>
    </source>
</evidence>
<keyword evidence="5" id="KW-0547">Nucleotide-binding</keyword>
<keyword evidence="6" id="KW-0067">ATP-binding</keyword>
<dbReference type="InterPro" id="IPR023214">
    <property type="entry name" value="HAD_sf"/>
</dbReference>
<dbReference type="InterPro" id="IPR023298">
    <property type="entry name" value="ATPase_P-typ_TM_dom_sf"/>
</dbReference>
<dbReference type="SUPFAM" id="SSF81665">
    <property type="entry name" value="Calcium ATPase, transmembrane domain M"/>
    <property type="match status" value="1"/>
</dbReference>
<name>T1BBN6_9ZZZZ</name>
<dbReference type="InterPro" id="IPR004014">
    <property type="entry name" value="ATPase_P-typ_cation-transptr_N"/>
</dbReference>
<feature type="transmembrane region" description="Helical" evidence="10">
    <location>
        <begin position="225"/>
        <end position="246"/>
    </location>
</feature>
<feature type="transmembrane region" description="Helical" evidence="10">
    <location>
        <begin position="252"/>
        <end position="280"/>
    </location>
</feature>
<evidence type="ECO:0000256" key="6">
    <source>
        <dbReference type="ARBA" id="ARBA00022840"/>
    </source>
</evidence>
<dbReference type="SUPFAM" id="SSF81653">
    <property type="entry name" value="Calcium ATPase, transduction domain A"/>
    <property type="match status" value="1"/>
</dbReference>
<comment type="similarity">
    <text evidence="2">Belongs to the cation transport ATPase (P-type) (TC 3.A.3) family. Type IIIA subfamily.</text>
</comment>
<dbReference type="Gene3D" id="3.40.1110.10">
    <property type="entry name" value="Calcium-transporting ATPase, cytoplasmic domain N"/>
    <property type="match status" value="1"/>
</dbReference>
<reference evidence="12" key="2">
    <citation type="journal article" date="2014" name="ISME J.">
        <title>Microbial stratification in low pH oxic and suboxic macroscopic growths along an acid mine drainage.</title>
        <authorList>
            <person name="Mendez-Garcia C."/>
            <person name="Mesa V."/>
            <person name="Sprenger R.R."/>
            <person name="Richter M."/>
            <person name="Diez M.S."/>
            <person name="Solano J."/>
            <person name="Bargiela R."/>
            <person name="Golyshina O.V."/>
            <person name="Manteca A."/>
            <person name="Ramos J.L."/>
            <person name="Gallego J.R."/>
            <person name="Llorente I."/>
            <person name="Martins Dos Santos V.A."/>
            <person name="Jensen O.N."/>
            <person name="Pelaez A.I."/>
            <person name="Sanchez J."/>
            <person name="Ferrer M."/>
        </authorList>
    </citation>
    <scope>NUCLEOTIDE SEQUENCE</scope>
</reference>
<dbReference type="PRINTS" id="PR00121">
    <property type="entry name" value="NAKATPASE"/>
</dbReference>
<dbReference type="AlphaFoldDB" id="T1BBN6"/>
<dbReference type="GO" id="GO:0016887">
    <property type="term" value="F:ATP hydrolysis activity"/>
    <property type="evidence" value="ECO:0007669"/>
    <property type="project" value="InterPro"/>
</dbReference>
<evidence type="ECO:0000256" key="1">
    <source>
        <dbReference type="ARBA" id="ARBA00004141"/>
    </source>
</evidence>
<evidence type="ECO:0000256" key="2">
    <source>
        <dbReference type="ARBA" id="ARBA00008804"/>
    </source>
</evidence>
<protein>
    <submittedName>
        <fullName evidence="12">Plasma-membrane proton-efflux P-type ATPase</fullName>
    </submittedName>
</protein>
<dbReference type="InterPro" id="IPR059000">
    <property type="entry name" value="ATPase_P-type_domA"/>
</dbReference>
<comment type="subcellular location">
    <subcellularLocation>
        <location evidence="1">Membrane</location>
        <topology evidence="1">Multi-pass membrane protein</topology>
    </subcellularLocation>
</comment>
<dbReference type="PRINTS" id="PR00119">
    <property type="entry name" value="CATATPASE"/>
</dbReference>
<dbReference type="EMBL" id="AUZY01003174">
    <property type="protein sequence ID" value="EQD70351.1"/>
    <property type="molecule type" value="Genomic_DNA"/>
</dbReference>
<feature type="non-terminal residue" evidence="12">
    <location>
        <position position="410"/>
    </location>
</feature>
<keyword evidence="3" id="KW-0597">Phosphoprotein</keyword>
<dbReference type="Pfam" id="PF00122">
    <property type="entry name" value="E1-E2_ATPase"/>
    <property type="match status" value="1"/>
</dbReference>
<evidence type="ECO:0000313" key="12">
    <source>
        <dbReference type="EMBL" id="EQD70351.1"/>
    </source>
</evidence>
<dbReference type="SUPFAM" id="SSF81660">
    <property type="entry name" value="Metal cation-transporting ATPase, ATP-binding domain N"/>
    <property type="match status" value="1"/>
</dbReference>
<organism evidence="12">
    <name type="scientific">mine drainage metagenome</name>
    <dbReference type="NCBI Taxonomy" id="410659"/>
    <lineage>
        <taxon>unclassified sequences</taxon>
        <taxon>metagenomes</taxon>
        <taxon>ecological metagenomes</taxon>
    </lineage>
</organism>
<evidence type="ECO:0000256" key="8">
    <source>
        <dbReference type="ARBA" id="ARBA00022989"/>
    </source>
</evidence>
<evidence type="ECO:0000256" key="5">
    <source>
        <dbReference type="ARBA" id="ARBA00022741"/>
    </source>
</evidence>
<evidence type="ECO:0000256" key="7">
    <source>
        <dbReference type="ARBA" id="ARBA00022967"/>
    </source>
</evidence>
<dbReference type="SMART" id="SM00831">
    <property type="entry name" value="Cation_ATPase_N"/>
    <property type="match status" value="1"/>
</dbReference>
<dbReference type="InterPro" id="IPR023299">
    <property type="entry name" value="ATPase_P-typ_cyto_dom_N"/>
</dbReference>
<reference evidence="12" key="1">
    <citation type="submission" date="2013-08" db="EMBL/GenBank/DDBJ databases">
        <authorList>
            <person name="Mendez C."/>
            <person name="Richter M."/>
            <person name="Ferrer M."/>
            <person name="Sanchez J."/>
        </authorList>
    </citation>
    <scope>NUCLEOTIDE SEQUENCE</scope>
</reference>
<keyword evidence="9 10" id="KW-0472">Membrane</keyword>
<keyword evidence="7" id="KW-1278">Translocase</keyword>